<dbReference type="AlphaFoldDB" id="A0AAV1R9H4"/>
<protein>
    <submittedName>
        <fullName evidence="1">Uncharacterized protein</fullName>
    </submittedName>
</protein>
<organism evidence="1 2">
    <name type="scientific">Dovyalis caffra</name>
    <dbReference type="NCBI Taxonomy" id="77055"/>
    <lineage>
        <taxon>Eukaryota</taxon>
        <taxon>Viridiplantae</taxon>
        <taxon>Streptophyta</taxon>
        <taxon>Embryophyta</taxon>
        <taxon>Tracheophyta</taxon>
        <taxon>Spermatophyta</taxon>
        <taxon>Magnoliopsida</taxon>
        <taxon>eudicotyledons</taxon>
        <taxon>Gunneridae</taxon>
        <taxon>Pentapetalae</taxon>
        <taxon>rosids</taxon>
        <taxon>fabids</taxon>
        <taxon>Malpighiales</taxon>
        <taxon>Salicaceae</taxon>
        <taxon>Flacourtieae</taxon>
        <taxon>Dovyalis</taxon>
    </lineage>
</organism>
<keyword evidence="2" id="KW-1185">Reference proteome</keyword>
<dbReference type="EMBL" id="CAWUPB010000913">
    <property type="protein sequence ID" value="CAK7330255.1"/>
    <property type="molecule type" value="Genomic_DNA"/>
</dbReference>
<comment type="caution">
    <text evidence="1">The sequence shown here is derived from an EMBL/GenBank/DDBJ whole genome shotgun (WGS) entry which is preliminary data.</text>
</comment>
<sequence>MEEFIFSHENGTGCHIKSLDAMHQYLNLPIGLVEEVAIQDVTEVLGGMMESSATAALVLVRGLTNYNGEYIAAPILWG</sequence>
<name>A0AAV1R9H4_9ROSI</name>
<reference evidence="1 2" key="1">
    <citation type="submission" date="2024-01" db="EMBL/GenBank/DDBJ databases">
        <authorList>
            <person name="Waweru B."/>
        </authorList>
    </citation>
    <scope>NUCLEOTIDE SEQUENCE [LARGE SCALE GENOMIC DNA]</scope>
</reference>
<dbReference type="Proteomes" id="UP001314170">
    <property type="component" value="Unassembled WGS sequence"/>
</dbReference>
<gene>
    <name evidence="1" type="ORF">DCAF_LOCUS7863</name>
</gene>
<evidence type="ECO:0000313" key="1">
    <source>
        <dbReference type="EMBL" id="CAK7330255.1"/>
    </source>
</evidence>
<accession>A0AAV1R9H4</accession>
<evidence type="ECO:0000313" key="2">
    <source>
        <dbReference type="Proteomes" id="UP001314170"/>
    </source>
</evidence>
<proteinExistence type="predicted"/>